<gene>
    <name evidence="1" type="ORF">ACFOKA_02290</name>
</gene>
<protein>
    <submittedName>
        <fullName evidence="1">DUF3572 domain-containing protein</fullName>
    </submittedName>
</protein>
<keyword evidence="2" id="KW-1185">Reference proteome</keyword>
<proteinExistence type="predicted"/>
<dbReference type="Proteomes" id="UP001595444">
    <property type="component" value="Unassembled WGS sequence"/>
</dbReference>
<accession>A0ABV7D1G2</accession>
<evidence type="ECO:0000313" key="1">
    <source>
        <dbReference type="EMBL" id="MFC3050725.1"/>
    </source>
</evidence>
<evidence type="ECO:0000313" key="2">
    <source>
        <dbReference type="Proteomes" id="UP001595444"/>
    </source>
</evidence>
<dbReference type="InterPro" id="IPR021955">
    <property type="entry name" value="DUF3572"/>
</dbReference>
<dbReference type="RefSeq" id="WP_194212738.1">
    <property type="nucleotide sequence ID" value="NZ_CP061205.1"/>
</dbReference>
<organism evidence="1 2">
    <name type="scientific">Kordiimonas pumila</name>
    <dbReference type="NCBI Taxonomy" id="2161677"/>
    <lineage>
        <taxon>Bacteria</taxon>
        <taxon>Pseudomonadati</taxon>
        <taxon>Pseudomonadota</taxon>
        <taxon>Alphaproteobacteria</taxon>
        <taxon>Kordiimonadales</taxon>
        <taxon>Kordiimonadaceae</taxon>
        <taxon>Kordiimonas</taxon>
    </lineage>
</organism>
<sequence>MQQQDTTTAHTIALEAISYIFSEGYLRDRFFALTGLSPEGMRASLEDPHFLSSTLGFLIDHEPDLLAFAAFIEKKPESIVIAWRTLGGGQGQEW</sequence>
<reference evidence="2" key="1">
    <citation type="journal article" date="2019" name="Int. J. Syst. Evol. Microbiol.">
        <title>The Global Catalogue of Microorganisms (GCM) 10K type strain sequencing project: providing services to taxonomists for standard genome sequencing and annotation.</title>
        <authorList>
            <consortium name="The Broad Institute Genomics Platform"/>
            <consortium name="The Broad Institute Genome Sequencing Center for Infectious Disease"/>
            <person name="Wu L."/>
            <person name="Ma J."/>
        </authorList>
    </citation>
    <scope>NUCLEOTIDE SEQUENCE [LARGE SCALE GENOMIC DNA]</scope>
    <source>
        <strain evidence="2">KCTC 62164</strain>
    </source>
</reference>
<dbReference type="Pfam" id="PF12096">
    <property type="entry name" value="DUF3572"/>
    <property type="match status" value="1"/>
</dbReference>
<comment type="caution">
    <text evidence="1">The sequence shown here is derived from an EMBL/GenBank/DDBJ whole genome shotgun (WGS) entry which is preliminary data.</text>
</comment>
<name>A0ABV7D1G2_9PROT</name>
<dbReference type="EMBL" id="JBHRSL010000002">
    <property type="protein sequence ID" value="MFC3050725.1"/>
    <property type="molecule type" value="Genomic_DNA"/>
</dbReference>